<dbReference type="EMBL" id="KV424061">
    <property type="protein sequence ID" value="KZT52606.1"/>
    <property type="molecule type" value="Genomic_DNA"/>
</dbReference>
<dbReference type="InterPro" id="IPR020843">
    <property type="entry name" value="ER"/>
</dbReference>
<dbReference type="FunCoup" id="A0A165DDY9">
    <property type="interactions" value="65"/>
</dbReference>
<dbReference type="InParanoid" id="A0A165DDY9"/>
<dbReference type="PANTHER" id="PTHR43205">
    <property type="entry name" value="PROSTAGLANDIN REDUCTASE"/>
    <property type="match status" value="1"/>
</dbReference>
<dbReference type="OrthoDB" id="809632at2759"/>
<sequence>MAPVPNPCYRFLSRPVGFPDLAKDFQYETSRELDLDSVELHGSFLTQTRFLSIDPYMRGRMEPGTFMEWTPGQIWEGFGICEVIRSETAEFQPGDKLYGYLFFERYHAYAIQEAQPRMFRRLENSEGLPLSVYLGVCGLPGKTAFYGLKAIGAPKEGESIFVTTAAGVVGMTVCQLAKAWGLKVLGSTGSDEKVKFLTQEVGVDRAFNYKTASTAEEVRKFGGLDIYWDNVGGEVLDLALISMKQKGRIVICGHISEYNDESRYGIKNTWEMVYKDIKMQGFYVFTYEEQYADEFYSTVPKMVADGKIKYTEDITVGLENAGEVLLKVLNGKNVGKAILHI</sequence>
<dbReference type="GO" id="GO:0016628">
    <property type="term" value="F:oxidoreductase activity, acting on the CH-CH group of donors, NAD or NADP as acceptor"/>
    <property type="evidence" value="ECO:0007669"/>
    <property type="project" value="InterPro"/>
</dbReference>
<dbReference type="SUPFAM" id="SSF51735">
    <property type="entry name" value="NAD(P)-binding Rossmann-fold domains"/>
    <property type="match status" value="1"/>
</dbReference>
<dbReference type="InterPro" id="IPR013149">
    <property type="entry name" value="ADH-like_C"/>
</dbReference>
<gene>
    <name evidence="3" type="ORF">CALCODRAFT_459026</name>
</gene>
<keyword evidence="4" id="KW-1185">Reference proteome</keyword>
<dbReference type="SMART" id="SM00829">
    <property type="entry name" value="PKS_ER"/>
    <property type="match status" value="1"/>
</dbReference>
<reference evidence="3 4" key="1">
    <citation type="journal article" date="2016" name="Mol. Biol. Evol.">
        <title>Comparative Genomics of Early-Diverging Mushroom-Forming Fungi Provides Insights into the Origins of Lignocellulose Decay Capabilities.</title>
        <authorList>
            <person name="Nagy L.G."/>
            <person name="Riley R."/>
            <person name="Tritt A."/>
            <person name="Adam C."/>
            <person name="Daum C."/>
            <person name="Floudas D."/>
            <person name="Sun H."/>
            <person name="Yadav J.S."/>
            <person name="Pangilinan J."/>
            <person name="Larsson K.H."/>
            <person name="Matsuura K."/>
            <person name="Barry K."/>
            <person name="Labutti K."/>
            <person name="Kuo R."/>
            <person name="Ohm R.A."/>
            <person name="Bhattacharya S.S."/>
            <person name="Shirouzu T."/>
            <person name="Yoshinaga Y."/>
            <person name="Martin F.M."/>
            <person name="Grigoriev I.V."/>
            <person name="Hibbett D.S."/>
        </authorList>
    </citation>
    <scope>NUCLEOTIDE SEQUENCE [LARGE SCALE GENOMIC DNA]</scope>
    <source>
        <strain evidence="3 4">HHB12733</strain>
    </source>
</reference>
<dbReference type="SUPFAM" id="SSF50129">
    <property type="entry name" value="GroES-like"/>
    <property type="match status" value="1"/>
</dbReference>
<evidence type="ECO:0000313" key="4">
    <source>
        <dbReference type="Proteomes" id="UP000076842"/>
    </source>
</evidence>
<protein>
    <submittedName>
        <fullName evidence="3">Alcohol dehydrogenase</fullName>
    </submittedName>
</protein>
<dbReference type="Pfam" id="PF16884">
    <property type="entry name" value="ADH_N_2"/>
    <property type="match status" value="1"/>
</dbReference>
<dbReference type="Gene3D" id="3.90.180.10">
    <property type="entry name" value="Medium-chain alcohol dehydrogenases, catalytic domain"/>
    <property type="match status" value="1"/>
</dbReference>
<dbReference type="InterPro" id="IPR045010">
    <property type="entry name" value="MDR_fam"/>
</dbReference>
<dbReference type="AlphaFoldDB" id="A0A165DDY9"/>
<dbReference type="Gene3D" id="3.40.50.720">
    <property type="entry name" value="NAD(P)-binding Rossmann-like Domain"/>
    <property type="match status" value="1"/>
</dbReference>
<name>A0A165DDY9_9BASI</name>
<proteinExistence type="predicted"/>
<dbReference type="InterPro" id="IPR041694">
    <property type="entry name" value="ADH_N_2"/>
</dbReference>
<accession>A0A165DDY9</accession>
<evidence type="ECO:0000313" key="3">
    <source>
        <dbReference type="EMBL" id="KZT52606.1"/>
    </source>
</evidence>
<evidence type="ECO:0000256" key="1">
    <source>
        <dbReference type="ARBA" id="ARBA00023002"/>
    </source>
</evidence>
<dbReference type="CDD" id="cd05288">
    <property type="entry name" value="PGDH"/>
    <property type="match status" value="1"/>
</dbReference>
<dbReference type="PANTHER" id="PTHR43205:SF7">
    <property type="entry name" value="PROSTAGLANDIN REDUCTASE 1"/>
    <property type="match status" value="1"/>
</dbReference>
<dbReference type="FunFam" id="3.40.50.720:FF:000121">
    <property type="entry name" value="Prostaglandin reductase 2"/>
    <property type="match status" value="1"/>
</dbReference>
<feature type="domain" description="Enoyl reductase (ER)" evidence="2">
    <location>
        <begin position="46"/>
        <end position="339"/>
    </location>
</feature>
<keyword evidence="1" id="KW-0560">Oxidoreductase</keyword>
<dbReference type="InterPro" id="IPR011032">
    <property type="entry name" value="GroES-like_sf"/>
</dbReference>
<organism evidence="3 4">
    <name type="scientific">Calocera cornea HHB12733</name>
    <dbReference type="NCBI Taxonomy" id="1353952"/>
    <lineage>
        <taxon>Eukaryota</taxon>
        <taxon>Fungi</taxon>
        <taxon>Dikarya</taxon>
        <taxon>Basidiomycota</taxon>
        <taxon>Agaricomycotina</taxon>
        <taxon>Dacrymycetes</taxon>
        <taxon>Dacrymycetales</taxon>
        <taxon>Dacrymycetaceae</taxon>
        <taxon>Calocera</taxon>
    </lineage>
</organism>
<evidence type="ECO:0000259" key="2">
    <source>
        <dbReference type="SMART" id="SM00829"/>
    </source>
</evidence>
<dbReference type="Pfam" id="PF00107">
    <property type="entry name" value="ADH_zinc_N"/>
    <property type="match status" value="1"/>
</dbReference>
<dbReference type="InterPro" id="IPR036291">
    <property type="entry name" value="NAD(P)-bd_dom_sf"/>
</dbReference>
<dbReference type="Proteomes" id="UP000076842">
    <property type="component" value="Unassembled WGS sequence"/>
</dbReference>